<reference evidence="1" key="1">
    <citation type="submission" date="2020-04" db="EMBL/GenBank/DDBJ databases">
        <authorList>
            <person name="Alioto T."/>
            <person name="Alioto T."/>
            <person name="Gomez Garrido J."/>
        </authorList>
    </citation>
    <scope>NUCLEOTIDE SEQUENCE</scope>
    <source>
        <strain evidence="1">A484AB</strain>
    </source>
</reference>
<name>A0A6S7LPR1_PARCT</name>
<organism evidence="1 2">
    <name type="scientific">Paramuricea clavata</name>
    <name type="common">Red gorgonian</name>
    <name type="synonym">Violescent sea-whip</name>
    <dbReference type="NCBI Taxonomy" id="317549"/>
    <lineage>
        <taxon>Eukaryota</taxon>
        <taxon>Metazoa</taxon>
        <taxon>Cnidaria</taxon>
        <taxon>Anthozoa</taxon>
        <taxon>Octocorallia</taxon>
        <taxon>Malacalcyonacea</taxon>
        <taxon>Plexauridae</taxon>
        <taxon>Paramuricea</taxon>
    </lineage>
</organism>
<feature type="non-terminal residue" evidence="1">
    <location>
        <position position="174"/>
    </location>
</feature>
<comment type="caution">
    <text evidence="1">The sequence shown here is derived from an EMBL/GenBank/DDBJ whole genome shotgun (WGS) entry which is preliminary data.</text>
</comment>
<gene>
    <name evidence="1" type="ORF">PACLA_8A067235</name>
</gene>
<dbReference type="Gene3D" id="2.60.120.1390">
    <property type="match status" value="1"/>
</dbReference>
<proteinExistence type="predicted"/>
<evidence type="ECO:0000313" key="1">
    <source>
        <dbReference type="EMBL" id="CAB4040183.1"/>
    </source>
</evidence>
<dbReference type="AlphaFoldDB" id="A0A6S7LPR1"/>
<protein>
    <submittedName>
        <fullName evidence="1">Uncharacterized protein</fullName>
    </submittedName>
</protein>
<dbReference type="EMBL" id="CACRXK020026423">
    <property type="protein sequence ID" value="CAB4040183.1"/>
    <property type="molecule type" value="Genomic_DNA"/>
</dbReference>
<sequence length="174" mass="19669">MWEAMISCKKKSIACPVRGYYAITSNKLVHGVKLQTTFRDYYPLEPSNSGISYLDQVTQAVLKMATAPENYVPGMRSQCELTCYNVGPEEEVTIFSADNIGQVIQSLLIRVYDYNEGKYAISHHWERIFITMSWDGRESQVKDIPLSGLFTVGTGYLREVNGLMAGMRKKKCST</sequence>
<keyword evidence="2" id="KW-1185">Reference proteome</keyword>
<accession>A0A6S7LPR1</accession>
<evidence type="ECO:0000313" key="2">
    <source>
        <dbReference type="Proteomes" id="UP001152795"/>
    </source>
</evidence>
<dbReference type="Proteomes" id="UP001152795">
    <property type="component" value="Unassembled WGS sequence"/>
</dbReference>